<dbReference type="SUPFAM" id="SSF142877">
    <property type="entry name" value="EndoU-like"/>
    <property type="match status" value="1"/>
</dbReference>
<keyword evidence="9 15" id="KW-0255">Endonuclease</keyword>
<dbReference type="Ensembl" id="ENSPMAT00000003978.1">
    <property type="protein sequence ID" value="ENSPMAP00000003962.1"/>
    <property type="gene ID" value="ENSPMAG00000003639.1"/>
</dbReference>
<comment type="cofactor">
    <cofactor evidence="1 15">
        <name>Mn(2+)</name>
        <dbReference type="ChEBI" id="CHEBI:29035"/>
    </cofactor>
</comment>
<dbReference type="GeneTree" id="ENSGT00530000063825"/>
<dbReference type="InterPro" id="IPR018998">
    <property type="entry name" value="EndoU_C"/>
</dbReference>
<keyword evidence="12 15" id="KW-0464">Manganese</keyword>
<evidence type="ECO:0000256" key="6">
    <source>
        <dbReference type="ARBA" id="ARBA00022722"/>
    </source>
</evidence>
<dbReference type="GO" id="GO:0003723">
    <property type="term" value="F:RNA binding"/>
    <property type="evidence" value="ECO:0007669"/>
    <property type="project" value="UniProtKB-UniRule"/>
</dbReference>
<dbReference type="InterPro" id="IPR037227">
    <property type="entry name" value="EndoU-like"/>
</dbReference>
<comment type="catalytic activity">
    <reaction evidence="14">
        <text>ribonucleotidyl-uridine-RNA = a 5'-end dephospho-uridine-RNA + a 3'-end 2',3'-cyclophospho-ribonucleotide-RNA</text>
        <dbReference type="Rhea" id="RHEA:67792"/>
        <dbReference type="Rhea" id="RHEA-COMP:10464"/>
        <dbReference type="Rhea" id="RHEA-COMP:17354"/>
        <dbReference type="Rhea" id="RHEA-COMP:17356"/>
        <dbReference type="ChEBI" id="CHEBI:83064"/>
        <dbReference type="ChEBI" id="CHEBI:173117"/>
        <dbReference type="ChEBI" id="CHEBI:173224"/>
    </reaction>
    <physiologicalReaction direction="left-to-right" evidence="14">
        <dbReference type="Rhea" id="RHEA:67793"/>
    </physiologicalReaction>
</comment>
<dbReference type="Pfam" id="PF09412">
    <property type="entry name" value="XendoU"/>
    <property type="match status" value="1"/>
</dbReference>
<evidence type="ECO:0000256" key="5">
    <source>
        <dbReference type="ARBA" id="ARBA00022525"/>
    </source>
</evidence>
<evidence type="ECO:0000256" key="12">
    <source>
        <dbReference type="ARBA" id="ARBA00023211"/>
    </source>
</evidence>
<evidence type="ECO:0000256" key="2">
    <source>
        <dbReference type="ARBA" id="ARBA00004613"/>
    </source>
</evidence>
<comment type="subcellular location">
    <subcellularLocation>
        <location evidence="2">Secreted</location>
    </subcellularLocation>
</comment>
<evidence type="ECO:0000256" key="14">
    <source>
        <dbReference type="ARBA" id="ARBA00048688"/>
    </source>
</evidence>
<dbReference type="PANTHER" id="PTHR12439:SF40">
    <property type="entry name" value="URIDYLATE-SPECIFIC ENDORIBONUCLEASE"/>
    <property type="match status" value="1"/>
</dbReference>
<comment type="similarity">
    <text evidence="3 15">Belongs to the ENDOU family.</text>
</comment>
<dbReference type="EC" id="4.6.1.-" evidence="15"/>
<keyword evidence="8" id="KW-0732">Signal</keyword>
<evidence type="ECO:0000256" key="4">
    <source>
        <dbReference type="ARBA" id="ARBA00011245"/>
    </source>
</evidence>
<dbReference type="OMA" id="AMVIRTY"/>
<dbReference type="GO" id="GO:0005576">
    <property type="term" value="C:extracellular region"/>
    <property type="evidence" value="ECO:0007669"/>
    <property type="project" value="UniProtKB-SubCell"/>
</dbReference>
<dbReference type="STRING" id="7757.ENSPMAP00000003962"/>
<evidence type="ECO:0000256" key="7">
    <source>
        <dbReference type="ARBA" id="ARBA00022723"/>
    </source>
</evidence>
<dbReference type="AlphaFoldDB" id="S4RFI0"/>
<dbReference type="HOGENOM" id="CLU_048034_3_0_1"/>
<evidence type="ECO:0000256" key="3">
    <source>
        <dbReference type="ARBA" id="ARBA00010168"/>
    </source>
</evidence>
<evidence type="ECO:0000256" key="1">
    <source>
        <dbReference type="ARBA" id="ARBA00001936"/>
    </source>
</evidence>
<dbReference type="InterPro" id="IPR039787">
    <property type="entry name" value="ENDOU"/>
</dbReference>
<organism evidence="17">
    <name type="scientific">Petromyzon marinus</name>
    <name type="common">Sea lamprey</name>
    <dbReference type="NCBI Taxonomy" id="7757"/>
    <lineage>
        <taxon>Eukaryota</taxon>
        <taxon>Metazoa</taxon>
        <taxon>Chordata</taxon>
        <taxon>Craniata</taxon>
        <taxon>Vertebrata</taxon>
        <taxon>Cyclostomata</taxon>
        <taxon>Hyperoartia</taxon>
        <taxon>Petromyzontiformes</taxon>
        <taxon>Petromyzontidae</taxon>
        <taxon>Petromyzon</taxon>
    </lineage>
</organism>
<keyword evidence="11 15" id="KW-0694">RNA-binding</keyword>
<keyword evidence="7 15" id="KW-0479">Metal-binding</keyword>
<evidence type="ECO:0000256" key="13">
    <source>
        <dbReference type="ARBA" id="ARBA00023239"/>
    </source>
</evidence>
<name>S4RFI0_PETMA</name>
<dbReference type="PANTHER" id="PTHR12439">
    <property type="entry name" value="PLACENTAL PROTEIN 11-RELATED"/>
    <property type="match status" value="1"/>
</dbReference>
<evidence type="ECO:0000256" key="9">
    <source>
        <dbReference type="ARBA" id="ARBA00022759"/>
    </source>
</evidence>
<dbReference type="PROSITE" id="PS51959">
    <property type="entry name" value="ENDOU"/>
    <property type="match status" value="1"/>
</dbReference>
<keyword evidence="5" id="KW-0964">Secreted</keyword>
<reference evidence="17" key="1">
    <citation type="submission" date="2025-08" db="UniProtKB">
        <authorList>
            <consortium name="Ensembl"/>
        </authorList>
    </citation>
    <scope>IDENTIFICATION</scope>
</reference>
<feature type="domain" description="EndoU" evidence="16">
    <location>
        <begin position="1"/>
        <end position="124"/>
    </location>
</feature>
<dbReference type="GO" id="GO:0004521">
    <property type="term" value="F:RNA endonuclease activity"/>
    <property type="evidence" value="ECO:0007669"/>
    <property type="project" value="UniProtKB-UniRule"/>
</dbReference>
<evidence type="ECO:0000256" key="15">
    <source>
        <dbReference type="RuleBase" id="RU367085"/>
    </source>
</evidence>
<sequence length="124" mass="13920">VPTGEIKGGKVSGFHNWVSFYFLEKEGKLNYFSHNWDGPWTSYPDVLAMQFNWDGYFKEVGSAFIGSSPEFDLAIYSLCFISKPDGACKIKLDGNIIGIQTYTWTNSSYDNGKKYVASAYPISP</sequence>
<keyword evidence="10 15" id="KW-0378">Hydrolase</keyword>
<accession>S4RFI0</accession>
<protein>
    <recommendedName>
        <fullName evidence="15">Uridylate-specific endoribonuclease</fullName>
        <ecNumber evidence="15">4.6.1.-</ecNumber>
    </recommendedName>
</protein>
<keyword evidence="6 15" id="KW-0540">Nuclease</keyword>
<dbReference type="GO" id="GO:0016829">
    <property type="term" value="F:lyase activity"/>
    <property type="evidence" value="ECO:0007669"/>
    <property type="project" value="UniProtKB-KW"/>
</dbReference>
<evidence type="ECO:0000256" key="11">
    <source>
        <dbReference type="ARBA" id="ARBA00022884"/>
    </source>
</evidence>
<evidence type="ECO:0000313" key="17">
    <source>
        <dbReference type="Ensembl" id="ENSPMAP00000003962.1"/>
    </source>
</evidence>
<evidence type="ECO:0000259" key="16">
    <source>
        <dbReference type="PROSITE" id="PS51959"/>
    </source>
</evidence>
<dbReference type="CDD" id="cd21159">
    <property type="entry name" value="XendoU"/>
    <property type="match status" value="1"/>
</dbReference>
<evidence type="ECO:0000256" key="10">
    <source>
        <dbReference type="ARBA" id="ARBA00022801"/>
    </source>
</evidence>
<comment type="subunit">
    <text evidence="4 15">Monomer.</text>
</comment>
<keyword evidence="13" id="KW-0456">Lyase</keyword>
<dbReference type="GO" id="GO:0046872">
    <property type="term" value="F:metal ion binding"/>
    <property type="evidence" value="ECO:0007669"/>
    <property type="project" value="UniProtKB-UniRule"/>
</dbReference>
<evidence type="ECO:0000256" key="8">
    <source>
        <dbReference type="ARBA" id="ARBA00022729"/>
    </source>
</evidence>
<dbReference type="GO" id="GO:0016787">
    <property type="term" value="F:hydrolase activity"/>
    <property type="evidence" value="ECO:0007669"/>
    <property type="project" value="UniProtKB-KW"/>
</dbReference>
<reference evidence="17" key="2">
    <citation type="submission" date="2025-09" db="UniProtKB">
        <authorList>
            <consortium name="Ensembl"/>
        </authorList>
    </citation>
    <scope>IDENTIFICATION</scope>
</reference>
<proteinExistence type="inferred from homology"/>